<protein>
    <submittedName>
        <fullName evidence="6">AraC-like DNA-binding protein</fullName>
    </submittedName>
</protein>
<organism evidence="6 7">
    <name type="scientific">Moryella indoligenes</name>
    <dbReference type="NCBI Taxonomy" id="371674"/>
    <lineage>
        <taxon>Bacteria</taxon>
        <taxon>Bacillati</taxon>
        <taxon>Bacillota</taxon>
        <taxon>Clostridia</taxon>
        <taxon>Lachnospirales</taxon>
        <taxon>Lachnospiraceae</taxon>
        <taxon>Moryella</taxon>
    </lineage>
</organism>
<dbReference type="InterPro" id="IPR037923">
    <property type="entry name" value="HTH-like"/>
</dbReference>
<evidence type="ECO:0000256" key="4">
    <source>
        <dbReference type="SAM" id="MobiDB-lite"/>
    </source>
</evidence>
<dbReference type="SUPFAM" id="SSF46689">
    <property type="entry name" value="Homeodomain-like"/>
    <property type="match status" value="2"/>
</dbReference>
<dbReference type="PANTHER" id="PTHR43280">
    <property type="entry name" value="ARAC-FAMILY TRANSCRIPTIONAL REGULATOR"/>
    <property type="match status" value="1"/>
</dbReference>
<dbReference type="Proteomes" id="UP001241537">
    <property type="component" value="Unassembled WGS sequence"/>
</dbReference>
<dbReference type="InterPro" id="IPR014710">
    <property type="entry name" value="RmlC-like_jellyroll"/>
</dbReference>
<sequence length="296" mass="34526">MESRDYIIQYKQDDKWRMHRLHYHEGVELMLVLSDGGDFFMDRKMYPLRKNTLFILNANTLHRDENGADGSIFRRYVLHILPSLLEQLSTPQTDFTEALKNAGACIRLSDEDTTKLSRLFEKLRISMPPAFGTDILERITLYEILLLVCSRIRSTKKEHGASNQEYDRVQPVLEYLRRNCTDHISLDDLADHFMLSKHYLCHIFKRGTGFSVMEYVIQLRIITAQRLLRQGANVQEASEKSGFQTYSHFIRTFNTYVGVSPKKYAKLYRQGDRYAANSEMSGNKRPRARRGEAAQL</sequence>
<dbReference type="InterPro" id="IPR018062">
    <property type="entry name" value="HTH_AraC-typ_CS"/>
</dbReference>
<dbReference type="GO" id="GO:0003700">
    <property type="term" value="F:DNA-binding transcription factor activity"/>
    <property type="evidence" value="ECO:0007669"/>
    <property type="project" value="InterPro"/>
</dbReference>
<evidence type="ECO:0000256" key="3">
    <source>
        <dbReference type="ARBA" id="ARBA00023163"/>
    </source>
</evidence>
<dbReference type="Pfam" id="PF12833">
    <property type="entry name" value="HTH_18"/>
    <property type="match status" value="1"/>
</dbReference>
<evidence type="ECO:0000313" key="7">
    <source>
        <dbReference type="Proteomes" id="UP001241537"/>
    </source>
</evidence>
<dbReference type="AlphaFoldDB" id="A0AAE4AM34"/>
<comment type="caution">
    <text evidence="6">The sequence shown here is derived from an EMBL/GenBank/DDBJ whole genome shotgun (WGS) entry which is preliminary data.</text>
</comment>
<dbReference type="Gene3D" id="1.10.10.60">
    <property type="entry name" value="Homeodomain-like"/>
    <property type="match status" value="2"/>
</dbReference>
<keyword evidence="3" id="KW-0804">Transcription</keyword>
<feature type="domain" description="HTH araC/xylS-type" evidence="5">
    <location>
        <begin position="170"/>
        <end position="267"/>
    </location>
</feature>
<keyword evidence="2 6" id="KW-0238">DNA-binding</keyword>
<dbReference type="SMART" id="SM00342">
    <property type="entry name" value="HTH_ARAC"/>
    <property type="match status" value="1"/>
</dbReference>
<name>A0AAE4AM34_9FIRM</name>
<dbReference type="Gene3D" id="2.60.120.10">
    <property type="entry name" value="Jelly Rolls"/>
    <property type="match status" value="1"/>
</dbReference>
<feature type="region of interest" description="Disordered" evidence="4">
    <location>
        <begin position="276"/>
        <end position="296"/>
    </location>
</feature>
<accession>A0AAE4AM34</accession>
<keyword evidence="7" id="KW-1185">Reference proteome</keyword>
<gene>
    <name evidence="6" type="ORF">J2S20_001947</name>
</gene>
<dbReference type="InterPro" id="IPR003313">
    <property type="entry name" value="AraC-bd"/>
</dbReference>
<keyword evidence="1" id="KW-0805">Transcription regulation</keyword>
<evidence type="ECO:0000256" key="1">
    <source>
        <dbReference type="ARBA" id="ARBA00023015"/>
    </source>
</evidence>
<evidence type="ECO:0000256" key="2">
    <source>
        <dbReference type="ARBA" id="ARBA00023125"/>
    </source>
</evidence>
<dbReference type="InterPro" id="IPR009057">
    <property type="entry name" value="Homeodomain-like_sf"/>
</dbReference>
<evidence type="ECO:0000259" key="5">
    <source>
        <dbReference type="PROSITE" id="PS01124"/>
    </source>
</evidence>
<dbReference type="PROSITE" id="PS01124">
    <property type="entry name" value="HTH_ARAC_FAMILY_2"/>
    <property type="match status" value="1"/>
</dbReference>
<dbReference type="InterPro" id="IPR018060">
    <property type="entry name" value="HTH_AraC"/>
</dbReference>
<dbReference type="SUPFAM" id="SSF51215">
    <property type="entry name" value="Regulatory protein AraC"/>
    <property type="match status" value="1"/>
</dbReference>
<dbReference type="PROSITE" id="PS00041">
    <property type="entry name" value="HTH_ARAC_FAMILY_1"/>
    <property type="match status" value="1"/>
</dbReference>
<dbReference type="PANTHER" id="PTHR43280:SF34">
    <property type="entry name" value="ARAC-FAMILY TRANSCRIPTIONAL REGULATOR"/>
    <property type="match status" value="1"/>
</dbReference>
<dbReference type="GO" id="GO:0043565">
    <property type="term" value="F:sequence-specific DNA binding"/>
    <property type="evidence" value="ECO:0007669"/>
    <property type="project" value="InterPro"/>
</dbReference>
<proteinExistence type="predicted"/>
<dbReference type="EMBL" id="JAUSTO010000014">
    <property type="protein sequence ID" value="MDQ0153237.1"/>
    <property type="molecule type" value="Genomic_DNA"/>
</dbReference>
<evidence type="ECO:0000313" key="6">
    <source>
        <dbReference type="EMBL" id="MDQ0153237.1"/>
    </source>
</evidence>
<dbReference type="RefSeq" id="WP_106611429.1">
    <property type="nucleotide sequence ID" value="NZ_JAUSTO010000014.1"/>
</dbReference>
<reference evidence="6" key="1">
    <citation type="submission" date="2023-07" db="EMBL/GenBank/DDBJ databases">
        <title>Genomic Encyclopedia of Type Strains, Phase IV (KMG-IV): sequencing the most valuable type-strain genomes for metagenomic binning, comparative biology and taxonomic classification.</title>
        <authorList>
            <person name="Goeker M."/>
        </authorList>
    </citation>
    <scope>NUCLEOTIDE SEQUENCE</scope>
    <source>
        <strain evidence="6">DSM 19659</strain>
    </source>
</reference>
<dbReference type="Pfam" id="PF02311">
    <property type="entry name" value="AraC_binding"/>
    <property type="match status" value="1"/>
</dbReference>